<evidence type="ECO:0000313" key="3">
    <source>
        <dbReference type="Proteomes" id="UP000320390"/>
    </source>
</evidence>
<evidence type="ECO:0000313" key="2">
    <source>
        <dbReference type="EMBL" id="QDV07861.1"/>
    </source>
</evidence>
<accession>A0A518EUX1</accession>
<evidence type="ECO:0000256" key="1">
    <source>
        <dbReference type="SAM" id="MobiDB-lite"/>
    </source>
</evidence>
<proteinExistence type="predicted"/>
<name>A0A518EUX1_9BACT</name>
<reference evidence="2 3" key="1">
    <citation type="submission" date="2019-02" db="EMBL/GenBank/DDBJ databases">
        <title>Deep-cultivation of Planctomycetes and their phenomic and genomic characterization uncovers novel biology.</title>
        <authorList>
            <person name="Wiegand S."/>
            <person name="Jogler M."/>
            <person name="Boedeker C."/>
            <person name="Pinto D."/>
            <person name="Vollmers J."/>
            <person name="Rivas-Marin E."/>
            <person name="Kohn T."/>
            <person name="Peeters S.H."/>
            <person name="Heuer A."/>
            <person name="Rast P."/>
            <person name="Oberbeckmann S."/>
            <person name="Bunk B."/>
            <person name="Jeske O."/>
            <person name="Meyerdierks A."/>
            <person name="Storesund J.E."/>
            <person name="Kallscheuer N."/>
            <person name="Luecker S."/>
            <person name="Lage O.M."/>
            <person name="Pohl T."/>
            <person name="Merkel B.J."/>
            <person name="Hornburger P."/>
            <person name="Mueller R.-W."/>
            <person name="Bruemmer F."/>
            <person name="Labrenz M."/>
            <person name="Spormann A.M."/>
            <person name="Op den Camp H."/>
            <person name="Overmann J."/>
            <person name="Amann R."/>
            <person name="Jetten M.S.M."/>
            <person name="Mascher T."/>
            <person name="Medema M.H."/>
            <person name="Devos D.P."/>
            <person name="Kaster A.-K."/>
            <person name="Ovreas L."/>
            <person name="Rohde M."/>
            <person name="Galperin M.Y."/>
            <person name="Jogler C."/>
        </authorList>
    </citation>
    <scope>NUCLEOTIDE SEQUENCE [LARGE SCALE GENOMIC DNA]</scope>
    <source>
        <strain evidence="2 3">Poly30</strain>
    </source>
</reference>
<sequence length="94" mass="10332">MDQNLDIYGVECIYPDGTKMMFSGRNQAGCETRFYSHMHGTKGSTIASADSDRGLPTSIHEGHSLGRGRRIWTSRVEDGGTHRASRHVRGGPLV</sequence>
<gene>
    <name evidence="2" type="ORF">Poly30_33940</name>
</gene>
<feature type="region of interest" description="Disordered" evidence="1">
    <location>
        <begin position="45"/>
        <end position="94"/>
    </location>
</feature>
<dbReference type="AlphaFoldDB" id="A0A518EUX1"/>
<protein>
    <submittedName>
        <fullName evidence="2">Uncharacterized protein</fullName>
    </submittedName>
</protein>
<dbReference type="EMBL" id="CP036434">
    <property type="protein sequence ID" value="QDV07861.1"/>
    <property type="molecule type" value="Genomic_DNA"/>
</dbReference>
<organism evidence="2 3">
    <name type="scientific">Saltatorellus ferox</name>
    <dbReference type="NCBI Taxonomy" id="2528018"/>
    <lineage>
        <taxon>Bacteria</taxon>
        <taxon>Pseudomonadati</taxon>
        <taxon>Planctomycetota</taxon>
        <taxon>Planctomycetia</taxon>
        <taxon>Planctomycetia incertae sedis</taxon>
        <taxon>Saltatorellus</taxon>
    </lineage>
</organism>
<dbReference type="Proteomes" id="UP000320390">
    <property type="component" value="Chromosome"/>
</dbReference>
<keyword evidence="3" id="KW-1185">Reference proteome</keyword>
<feature type="compositionally biased region" description="Basic residues" evidence="1">
    <location>
        <begin position="83"/>
        <end position="94"/>
    </location>
</feature>